<evidence type="ECO:0000256" key="3">
    <source>
        <dbReference type="ARBA" id="ARBA00022695"/>
    </source>
</evidence>
<keyword evidence="10" id="KW-1185">Reference proteome</keyword>
<keyword evidence="5" id="KW-0255">Endonuclease</keyword>
<dbReference type="GO" id="GO:0008233">
    <property type="term" value="F:peptidase activity"/>
    <property type="evidence" value="ECO:0007669"/>
    <property type="project" value="UniProtKB-KW"/>
</dbReference>
<dbReference type="InterPro" id="IPR000477">
    <property type="entry name" value="RT_dom"/>
</dbReference>
<dbReference type="InterPro" id="IPR043502">
    <property type="entry name" value="DNA/RNA_pol_sf"/>
</dbReference>
<keyword evidence="7" id="KW-0695">RNA-directed DNA polymerase</keyword>
<organism evidence="9 10">
    <name type="scientific">Trichinella britovi</name>
    <name type="common">Parasitic roundworm</name>
    <dbReference type="NCBI Taxonomy" id="45882"/>
    <lineage>
        <taxon>Eukaryota</taxon>
        <taxon>Metazoa</taxon>
        <taxon>Ecdysozoa</taxon>
        <taxon>Nematoda</taxon>
        <taxon>Enoplea</taxon>
        <taxon>Dorylaimia</taxon>
        <taxon>Trichinellida</taxon>
        <taxon>Trichinellidae</taxon>
        <taxon>Trichinella</taxon>
    </lineage>
</organism>
<evidence type="ECO:0000256" key="5">
    <source>
        <dbReference type="ARBA" id="ARBA00022759"/>
    </source>
</evidence>
<dbReference type="PANTHER" id="PTHR24559">
    <property type="entry name" value="TRANSPOSON TY3-I GAG-POL POLYPROTEIN"/>
    <property type="match status" value="1"/>
</dbReference>
<dbReference type="STRING" id="45882.A0A0V1C5X7"/>
<keyword evidence="4" id="KW-0540">Nuclease</keyword>
<evidence type="ECO:0000256" key="2">
    <source>
        <dbReference type="ARBA" id="ARBA00022679"/>
    </source>
</evidence>
<dbReference type="GO" id="GO:0003964">
    <property type="term" value="F:RNA-directed DNA polymerase activity"/>
    <property type="evidence" value="ECO:0007669"/>
    <property type="project" value="UniProtKB-KW"/>
</dbReference>
<evidence type="ECO:0000259" key="8">
    <source>
        <dbReference type="Pfam" id="PF00078"/>
    </source>
</evidence>
<evidence type="ECO:0000256" key="7">
    <source>
        <dbReference type="ARBA" id="ARBA00022918"/>
    </source>
</evidence>
<keyword evidence="1" id="KW-0645">Protease</keyword>
<accession>A0A0V1C5X7</accession>
<dbReference type="GO" id="GO:0006508">
    <property type="term" value="P:proteolysis"/>
    <property type="evidence" value="ECO:0007669"/>
    <property type="project" value="UniProtKB-KW"/>
</dbReference>
<dbReference type="Gene3D" id="3.30.70.270">
    <property type="match status" value="1"/>
</dbReference>
<feature type="non-terminal residue" evidence="9">
    <location>
        <position position="234"/>
    </location>
</feature>
<evidence type="ECO:0000313" key="9">
    <source>
        <dbReference type="EMBL" id="KRY44147.1"/>
    </source>
</evidence>
<proteinExistence type="predicted"/>
<name>A0A0V1C5X7_TRIBR</name>
<dbReference type="PANTHER" id="PTHR24559:SF444">
    <property type="entry name" value="REVERSE TRANSCRIPTASE DOMAIN-CONTAINING PROTEIN"/>
    <property type="match status" value="1"/>
</dbReference>
<protein>
    <submittedName>
        <fullName evidence="9">Retrovirus-related Pol polyprotein from transposon</fullName>
    </submittedName>
</protein>
<dbReference type="Proteomes" id="UP000054653">
    <property type="component" value="Unassembled WGS sequence"/>
</dbReference>
<comment type="caution">
    <text evidence="9">The sequence shown here is derived from an EMBL/GenBank/DDBJ whole genome shotgun (WGS) entry which is preliminary data.</text>
</comment>
<evidence type="ECO:0000256" key="1">
    <source>
        <dbReference type="ARBA" id="ARBA00022670"/>
    </source>
</evidence>
<keyword evidence="6" id="KW-0378">Hydrolase</keyword>
<keyword evidence="2" id="KW-0808">Transferase</keyword>
<dbReference type="FunFam" id="3.10.10.10:FF:000007">
    <property type="entry name" value="Retrovirus-related Pol polyprotein from transposon 17.6-like Protein"/>
    <property type="match status" value="1"/>
</dbReference>
<dbReference type="OMA" id="ANTSCTH"/>
<dbReference type="Gene3D" id="3.10.10.10">
    <property type="entry name" value="HIV Type 1 Reverse Transcriptase, subunit A, domain 1"/>
    <property type="match status" value="1"/>
</dbReference>
<reference evidence="9 10" key="1">
    <citation type="submission" date="2015-01" db="EMBL/GenBank/DDBJ databases">
        <title>Evolution of Trichinella species and genotypes.</title>
        <authorList>
            <person name="Korhonen P.K."/>
            <person name="Edoardo P."/>
            <person name="Giuseppe L.R."/>
            <person name="Gasser R.B."/>
        </authorList>
    </citation>
    <scope>NUCLEOTIDE SEQUENCE [LARGE SCALE GENOMIC DNA]</scope>
    <source>
        <strain evidence="9">ISS120</strain>
    </source>
</reference>
<dbReference type="InterPro" id="IPR053134">
    <property type="entry name" value="RNA-dir_DNA_polymerase"/>
</dbReference>
<feature type="domain" description="Reverse transcriptase" evidence="8">
    <location>
        <begin position="152"/>
        <end position="234"/>
    </location>
</feature>
<dbReference type="CDD" id="cd01647">
    <property type="entry name" value="RT_LTR"/>
    <property type="match status" value="1"/>
</dbReference>
<dbReference type="InterPro" id="IPR043128">
    <property type="entry name" value="Rev_trsase/Diguanyl_cyclase"/>
</dbReference>
<gene>
    <name evidence="9" type="primary">pol</name>
    <name evidence="9" type="ORF">T03_13807</name>
</gene>
<dbReference type="EMBL" id="JYDI01000710">
    <property type="protein sequence ID" value="KRY44147.1"/>
    <property type="molecule type" value="Genomic_DNA"/>
</dbReference>
<dbReference type="SUPFAM" id="SSF56672">
    <property type="entry name" value="DNA/RNA polymerases"/>
    <property type="match status" value="1"/>
</dbReference>
<evidence type="ECO:0000256" key="6">
    <source>
        <dbReference type="ARBA" id="ARBA00022801"/>
    </source>
</evidence>
<keyword evidence="3" id="KW-0548">Nucleotidyltransferase</keyword>
<dbReference type="Pfam" id="PF00078">
    <property type="entry name" value="RVT_1"/>
    <property type="match status" value="1"/>
</dbReference>
<evidence type="ECO:0000256" key="4">
    <source>
        <dbReference type="ARBA" id="ARBA00022722"/>
    </source>
</evidence>
<dbReference type="GO" id="GO:0004519">
    <property type="term" value="F:endonuclease activity"/>
    <property type="evidence" value="ECO:0007669"/>
    <property type="project" value="UniProtKB-KW"/>
</dbReference>
<dbReference type="AlphaFoldDB" id="A0A0V1C5X7"/>
<evidence type="ECO:0000313" key="10">
    <source>
        <dbReference type="Proteomes" id="UP000054653"/>
    </source>
</evidence>
<sequence>MKIRGGESARQKGREIRRSIPARRQIAMDAPITWWKKRTSLLEAAARYKPILGADFLRHFNLLVDLKHQRLIDMTSWTFSNGLVKTSNTKTSKPATHSIQHHILTHGPPVFARPRRLPPDRLELARKEFDILLDLGIIRPSSSSWASPLHMVPKKQPNTWRPCGDYRRLNNVTKPDRYPIPNINDFVTQLGGRTIFSKVDLICAYQQIPVAEEDIPKTAITTPFGLFEYVRMPF</sequence>